<dbReference type="Proteomes" id="UP000076420">
    <property type="component" value="Unassembled WGS sequence"/>
</dbReference>
<dbReference type="PANTHER" id="PTHR32001">
    <property type="entry name" value="KERATINOCYTE-ASSOCIATED PROTEIN 2"/>
    <property type="match status" value="1"/>
</dbReference>
<dbReference type="RefSeq" id="XP_013093823.1">
    <property type="nucleotide sequence ID" value="XM_013238369.2"/>
</dbReference>
<dbReference type="OMA" id="LTHMQGM"/>
<evidence type="ECO:0000256" key="2">
    <source>
        <dbReference type="ARBA" id="ARBA00007279"/>
    </source>
</evidence>
<evidence type="ECO:0000256" key="1">
    <source>
        <dbReference type="ARBA" id="ARBA00004141"/>
    </source>
</evidence>
<evidence type="ECO:0000256" key="3">
    <source>
        <dbReference type="ARBA" id="ARBA00022692"/>
    </source>
</evidence>
<gene>
    <name evidence="7" type="primary">106077634</name>
    <name evidence="10" type="synonym">LOC106077634</name>
</gene>
<evidence type="ECO:0000256" key="4">
    <source>
        <dbReference type="ARBA" id="ARBA00022989"/>
    </source>
</evidence>
<dbReference type="KEGG" id="bgt:106077634"/>
<reference evidence="10" key="2">
    <citation type="submission" date="2025-04" db="UniProtKB">
        <authorList>
            <consortium name="RefSeq"/>
        </authorList>
    </citation>
    <scope>IDENTIFICATION</scope>
</reference>
<keyword evidence="5 6" id="KW-0472">Membrane</keyword>
<accession>A0A2C9L3E5</accession>
<reference evidence="7" key="1">
    <citation type="submission" date="2020-05" db="UniProtKB">
        <authorList>
            <consortium name="EnsemblMetazoa"/>
        </authorList>
    </citation>
    <scope>IDENTIFICATION</scope>
    <source>
        <strain evidence="7">BB02</strain>
    </source>
</reference>
<evidence type="ECO:0000313" key="9">
    <source>
        <dbReference type="Proteomes" id="UP001165740"/>
    </source>
</evidence>
<evidence type="ECO:0000256" key="6">
    <source>
        <dbReference type="SAM" id="Phobius"/>
    </source>
</evidence>
<evidence type="ECO:0000313" key="10">
    <source>
        <dbReference type="RefSeq" id="XP_013093823.1"/>
    </source>
</evidence>
<dbReference type="Pfam" id="PF09775">
    <property type="entry name" value="Keratin_assoc"/>
    <property type="match status" value="1"/>
</dbReference>
<dbReference type="Proteomes" id="UP001165740">
    <property type="component" value="Chromosome 1"/>
</dbReference>
<dbReference type="GeneID" id="106077634"/>
<comment type="subcellular location">
    <subcellularLocation>
        <location evidence="1">Membrane</location>
        <topology evidence="1">Multi-pass membrane protein</topology>
    </subcellularLocation>
</comment>
<protein>
    <submittedName>
        <fullName evidence="10">Keratinocyte-associated protein 2-like isoform X1</fullName>
    </submittedName>
</protein>
<dbReference type="PANTHER" id="PTHR32001:SF1">
    <property type="entry name" value="KERATINOCYTE-ASSOCIATED PROTEIN 2"/>
    <property type="match status" value="1"/>
</dbReference>
<dbReference type="InterPro" id="IPR018614">
    <property type="entry name" value="KRTCAP2"/>
</dbReference>
<dbReference type="VEuPathDB" id="VectorBase:BGLB026531"/>
<evidence type="ECO:0000313" key="7">
    <source>
        <dbReference type="EnsemblMetazoa" id="BGLB026531-PB"/>
    </source>
</evidence>
<evidence type="ECO:0000313" key="8">
    <source>
        <dbReference type="Proteomes" id="UP000076420"/>
    </source>
</evidence>
<evidence type="ECO:0000256" key="5">
    <source>
        <dbReference type="ARBA" id="ARBA00023136"/>
    </source>
</evidence>
<dbReference type="AlphaFoldDB" id="A0A2C9L3E5"/>
<dbReference type="STRING" id="6526.A0A2C9L3E5"/>
<feature type="transmembrane region" description="Helical" evidence="6">
    <location>
        <begin position="6"/>
        <end position="23"/>
    </location>
</feature>
<name>A0A2C9L3E5_BIOGL</name>
<sequence length="132" mass="14352">MALSTAMSALTSLVLSIIVFALMQIFKSDLASKEYFTIAGGFVGSILFILLLTFTSNAEMFLFGKGFQARLFPEVVACLLTAMFASALVHRVCVTTCLIFSLVALYYINRISQTIYGIPATAASVSTLKKRK</sequence>
<dbReference type="EnsemblMetazoa" id="BGLB026531-RB">
    <property type="protein sequence ID" value="BGLB026531-PB"/>
    <property type="gene ID" value="BGLB026531"/>
</dbReference>
<comment type="similarity">
    <text evidence="2">Belongs to the KRTCAP2 family.</text>
</comment>
<dbReference type="OrthoDB" id="1111004at2759"/>
<feature type="transmembrane region" description="Helical" evidence="6">
    <location>
        <begin position="75"/>
        <end position="108"/>
    </location>
</feature>
<dbReference type="GO" id="GO:0016020">
    <property type="term" value="C:membrane"/>
    <property type="evidence" value="ECO:0007669"/>
    <property type="project" value="UniProtKB-SubCell"/>
</dbReference>
<keyword evidence="4 6" id="KW-1133">Transmembrane helix</keyword>
<keyword evidence="3 6" id="KW-0812">Transmembrane</keyword>
<dbReference type="VEuPathDB" id="VectorBase:BGLAX_028899"/>
<keyword evidence="9" id="KW-1185">Reference proteome</keyword>
<organism evidence="7 8">
    <name type="scientific">Biomphalaria glabrata</name>
    <name type="common">Bloodfluke planorb</name>
    <name type="synonym">Freshwater snail</name>
    <dbReference type="NCBI Taxonomy" id="6526"/>
    <lineage>
        <taxon>Eukaryota</taxon>
        <taxon>Metazoa</taxon>
        <taxon>Spiralia</taxon>
        <taxon>Lophotrochozoa</taxon>
        <taxon>Mollusca</taxon>
        <taxon>Gastropoda</taxon>
        <taxon>Heterobranchia</taxon>
        <taxon>Euthyneura</taxon>
        <taxon>Panpulmonata</taxon>
        <taxon>Hygrophila</taxon>
        <taxon>Lymnaeoidea</taxon>
        <taxon>Planorbidae</taxon>
        <taxon>Biomphalaria</taxon>
    </lineage>
</organism>
<feature type="transmembrane region" description="Helical" evidence="6">
    <location>
        <begin position="35"/>
        <end position="55"/>
    </location>
</feature>
<proteinExistence type="inferred from homology"/>